<dbReference type="Proteomes" id="UP000000292">
    <property type="component" value="Chromosome"/>
</dbReference>
<dbReference type="AlphaFoldDB" id="F8IGI4"/>
<dbReference type="KEGG" id="aad:TC41_2364"/>
<organism evidence="5 6">
    <name type="scientific">Alicyclobacillus acidocaldarius (strain Tc-4-1)</name>
    <name type="common">Bacillus acidocaldarius</name>
    <dbReference type="NCBI Taxonomy" id="1048834"/>
    <lineage>
        <taxon>Bacteria</taxon>
        <taxon>Bacillati</taxon>
        <taxon>Bacillota</taxon>
        <taxon>Bacilli</taxon>
        <taxon>Bacillales</taxon>
        <taxon>Alicyclobacillaceae</taxon>
        <taxon>Alicyclobacillus</taxon>
    </lineage>
</organism>
<dbReference type="PANTHER" id="PTHR30061:SF50">
    <property type="entry name" value="MALTOSE_MALTODEXTRIN-BINDING PERIPLASMIC PROTEIN"/>
    <property type="match status" value="1"/>
</dbReference>
<dbReference type="PANTHER" id="PTHR30061">
    <property type="entry name" value="MALTOSE-BINDING PERIPLASMIC PROTEIN"/>
    <property type="match status" value="1"/>
</dbReference>
<dbReference type="GO" id="GO:0042956">
    <property type="term" value="P:maltodextrin transmembrane transport"/>
    <property type="evidence" value="ECO:0007669"/>
    <property type="project" value="TreeGrafter"/>
</dbReference>
<dbReference type="STRING" id="1048834.TC41_2364"/>
<dbReference type="GO" id="GO:1901982">
    <property type="term" value="F:maltose binding"/>
    <property type="evidence" value="ECO:0007669"/>
    <property type="project" value="TreeGrafter"/>
</dbReference>
<sequence length="468" mass="49543">MQMKSKVKRWTSVALASSAAAALVVGCGQPNNTASQANTNGSASTAASSASTVSVAGVRIAKPTHLVNYKNASGTIVWAESFTTGPTASELVSAFEKKYPKIKVKLQVQPSNTDTNRADLTASISGGSSTPDVYMGDVIWPAQFAHNQLAAPLSDYLPTSFWTRFSNGLVAGATYNGKVYAAPLFADTAFLYYRKDLLAKYHLPVPKTWQQLQTEASYIVKHGGARYGFVWQGADYEGLTCDFDEYLADAGGSVLTNGKATLNTAAAKQALSFMRGLITSGVTPQSVDTFQEPQSENVFTQGNAVFLRNWSYAWSDSQNPQSSKVVGKVGVAPLPTFAGHGSSGYSTVGGWDLYLNPHTKNLAAALQFIDWMTSPQAQEILAANSEMPTIKAVADSPSLAKYSPVFALLPQVKFVSRPAQTPNYPAVSKAIYDNVNAALAGSVSVAQALKNANQQIQQALSGSGSGGL</sequence>
<dbReference type="PATRIC" id="fig|1048834.4.peg.2237"/>
<proteinExistence type="inferred from homology"/>
<keyword evidence="2" id="KW-0813">Transport</keyword>
<evidence type="ECO:0000256" key="1">
    <source>
        <dbReference type="ARBA" id="ARBA00008520"/>
    </source>
</evidence>
<gene>
    <name evidence="5" type="ordered locus">TC41_2364</name>
</gene>
<dbReference type="GO" id="GO:0015768">
    <property type="term" value="P:maltose transport"/>
    <property type="evidence" value="ECO:0007669"/>
    <property type="project" value="TreeGrafter"/>
</dbReference>
<dbReference type="Pfam" id="PF01547">
    <property type="entry name" value="SBP_bac_1"/>
    <property type="match status" value="1"/>
</dbReference>
<evidence type="ECO:0000256" key="3">
    <source>
        <dbReference type="ARBA" id="ARBA00022729"/>
    </source>
</evidence>
<dbReference type="HOGENOM" id="CLU_031285_9_1_9"/>
<feature type="chain" id="PRO_5039640185" evidence="4">
    <location>
        <begin position="22"/>
        <end position="468"/>
    </location>
</feature>
<dbReference type="GO" id="GO:0055052">
    <property type="term" value="C:ATP-binding cassette (ABC) transporter complex, substrate-binding subunit-containing"/>
    <property type="evidence" value="ECO:0007669"/>
    <property type="project" value="TreeGrafter"/>
</dbReference>
<name>F8IGI4_ALIAT</name>
<evidence type="ECO:0000256" key="4">
    <source>
        <dbReference type="SAM" id="SignalP"/>
    </source>
</evidence>
<reference evidence="6" key="2">
    <citation type="submission" date="2011-06" db="EMBL/GenBank/DDBJ databases">
        <title>The complete genome sequence of Alicyclobacillus acidocaldarius sp. Tc-4-1.</title>
        <authorList>
            <person name="Chen Y."/>
            <person name="He Y."/>
            <person name="Dong Z."/>
            <person name="Hu S."/>
        </authorList>
    </citation>
    <scope>NUCLEOTIDE SEQUENCE [LARGE SCALE GENOMIC DNA]</scope>
    <source>
        <strain evidence="6">Tc-4-1</strain>
    </source>
</reference>
<protein>
    <submittedName>
        <fullName evidence="5">Extracellular solute-binding protein family 1</fullName>
    </submittedName>
</protein>
<accession>F8IGI4</accession>
<comment type="similarity">
    <text evidence="1">Belongs to the bacterial solute-binding protein 1 family.</text>
</comment>
<dbReference type="Gene3D" id="3.40.190.10">
    <property type="entry name" value="Periplasmic binding protein-like II"/>
    <property type="match status" value="2"/>
</dbReference>
<dbReference type="PROSITE" id="PS51257">
    <property type="entry name" value="PROKAR_LIPOPROTEIN"/>
    <property type="match status" value="1"/>
</dbReference>
<feature type="signal peptide" evidence="4">
    <location>
        <begin position="1"/>
        <end position="21"/>
    </location>
</feature>
<keyword evidence="3 4" id="KW-0732">Signal</keyword>
<reference evidence="5 6" key="1">
    <citation type="journal article" date="2011" name="J. Bacteriol.">
        <title>Complete Genome Sequence of Alicyclobacillus acidocaldarius Strain Tc-4-1.</title>
        <authorList>
            <person name="Chen Y."/>
            <person name="He Y."/>
            <person name="Zhang B."/>
            <person name="Yang J."/>
            <person name="Li W."/>
            <person name="Dong Z."/>
            <person name="Hu S."/>
        </authorList>
    </citation>
    <scope>NUCLEOTIDE SEQUENCE [LARGE SCALE GENOMIC DNA]</scope>
    <source>
        <strain evidence="5 6">Tc-4-1</strain>
    </source>
</reference>
<evidence type="ECO:0000256" key="2">
    <source>
        <dbReference type="ARBA" id="ARBA00022448"/>
    </source>
</evidence>
<evidence type="ECO:0000313" key="5">
    <source>
        <dbReference type="EMBL" id="AEJ44264.1"/>
    </source>
</evidence>
<dbReference type="CDD" id="cd14750">
    <property type="entry name" value="PBP2_TMBP"/>
    <property type="match status" value="1"/>
</dbReference>
<dbReference type="EMBL" id="CP002902">
    <property type="protein sequence ID" value="AEJ44264.1"/>
    <property type="molecule type" value="Genomic_DNA"/>
</dbReference>
<dbReference type="eggNOG" id="COG1653">
    <property type="taxonomic scope" value="Bacteria"/>
</dbReference>
<evidence type="ECO:0000313" key="6">
    <source>
        <dbReference type="Proteomes" id="UP000000292"/>
    </source>
</evidence>
<dbReference type="SUPFAM" id="SSF53850">
    <property type="entry name" value="Periplasmic binding protein-like II"/>
    <property type="match status" value="1"/>
</dbReference>
<dbReference type="InterPro" id="IPR006059">
    <property type="entry name" value="SBP"/>
</dbReference>